<dbReference type="AlphaFoldDB" id="A0AAX6E5X8"/>
<evidence type="ECO:0000256" key="4">
    <source>
        <dbReference type="ARBA" id="ARBA00023015"/>
    </source>
</evidence>
<gene>
    <name evidence="10" type="ORF">M6B38_207835</name>
</gene>
<dbReference type="Proteomes" id="UP001140949">
    <property type="component" value="Unassembled WGS sequence"/>
</dbReference>
<evidence type="ECO:0000256" key="7">
    <source>
        <dbReference type="ARBA" id="ARBA00023242"/>
    </source>
</evidence>
<accession>A0AAX6E5X8</accession>
<organism evidence="10 11">
    <name type="scientific">Iris pallida</name>
    <name type="common">Sweet iris</name>
    <dbReference type="NCBI Taxonomy" id="29817"/>
    <lineage>
        <taxon>Eukaryota</taxon>
        <taxon>Viridiplantae</taxon>
        <taxon>Streptophyta</taxon>
        <taxon>Embryophyta</taxon>
        <taxon>Tracheophyta</taxon>
        <taxon>Spermatophyta</taxon>
        <taxon>Magnoliopsida</taxon>
        <taxon>Liliopsida</taxon>
        <taxon>Asparagales</taxon>
        <taxon>Iridaceae</taxon>
        <taxon>Iridoideae</taxon>
        <taxon>Irideae</taxon>
        <taxon>Iris</taxon>
    </lineage>
</organism>
<feature type="compositionally biased region" description="Basic and acidic residues" evidence="8">
    <location>
        <begin position="348"/>
        <end position="363"/>
    </location>
</feature>
<feature type="region of interest" description="Disordered" evidence="8">
    <location>
        <begin position="239"/>
        <end position="260"/>
    </location>
</feature>
<evidence type="ECO:0000256" key="5">
    <source>
        <dbReference type="ARBA" id="ARBA00023125"/>
    </source>
</evidence>
<reference evidence="10" key="1">
    <citation type="journal article" date="2023" name="GigaByte">
        <title>Genome assembly of the bearded iris, Iris pallida Lam.</title>
        <authorList>
            <person name="Bruccoleri R.E."/>
            <person name="Oakeley E.J."/>
            <person name="Faust A.M.E."/>
            <person name="Altorfer M."/>
            <person name="Dessus-Babus S."/>
            <person name="Burckhardt D."/>
            <person name="Oertli M."/>
            <person name="Naumann U."/>
            <person name="Petersen F."/>
            <person name="Wong J."/>
        </authorList>
    </citation>
    <scope>NUCLEOTIDE SEQUENCE</scope>
    <source>
        <strain evidence="10">GSM-AAB239-AS_SAM_17_03QT</strain>
    </source>
</reference>
<dbReference type="PANTHER" id="PTHR16223:SF56">
    <property type="entry name" value="TRANSCRIPTION FACTOR BHLH110"/>
    <property type="match status" value="1"/>
</dbReference>
<dbReference type="FunFam" id="4.10.280.10:FF:000032">
    <property type="entry name" value="Transcription factor bHLH123 family"/>
    <property type="match status" value="1"/>
</dbReference>
<keyword evidence="4" id="KW-0805">Transcription regulation</keyword>
<comment type="subcellular location">
    <subcellularLocation>
        <location evidence="1">Nucleus</location>
    </subcellularLocation>
</comment>
<evidence type="ECO:0000256" key="1">
    <source>
        <dbReference type="ARBA" id="ARBA00004123"/>
    </source>
</evidence>
<evidence type="ECO:0000256" key="6">
    <source>
        <dbReference type="ARBA" id="ARBA00023163"/>
    </source>
</evidence>
<keyword evidence="6" id="KW-0804">Transcription</keyword>
<evidence type="ECO:0000256" key="8">
    <source>
        <dbReference type="SAM" id="MobiDB-lite"/>
    </source>
</evidence>
<feature type="domain" description="BHLH" evidence="9">
    <location>
        <begin position="278"/>
        <end position="327"/>
    </location>
</feature>
<evidence type="ECO:0000313" key="10">
    <source>
        <dbReference type="EMBL" id="KAJ6799391.1"/>
    </source>
</evidence>
<dbReference type="InterPro" id="IPR045843">
    <property type="entry name" value="IND-like"/>
</dbReference>
<dbReference type="SUPFAM" id="SSF47459">
    <property type="entry name" value="HLH, helix-loop-helix DNA-binding domain"/>
    <property type="match status" value="1"/>
</dbReference>
<dbReference type="GO" id="GO:0000981">
    <property type="term" value="F:DNA-binding transcription factor activity, RNA polymerase II-specific"/>
    <property type="evidence" value="ECO:0007669"/>
    <property type="project" value="TreeGrafter"/>
</dbReference>
<comment type="subunit">
    <text evidence="3">Homodimer.</text>
</comment>
<dbReference type="Gene3D" id="4.10.280.10">
    <property type="entry name" value="Helix-loop-helix DNA-binding domain"/>
    <property type="match status" value="1"/>
</dbReference>
<proteinExistence type="inferred from homology"/>
<evidence type="ECO:0000256" key="2">
    <source>
        <dbReference type="ARBA" id="ARBA00005510"/>
    </source>
</evidence>
<feature type="region of interest" description="Disordered" evidence="8">
    <location>
        <begin position="17"/>
        <end position="37"/>
    </location>
</feature>
<dbReference type="EMBL" id="JANAVB010039818">
    <property type="protein sequence ID" value="KAJ6799391.1"/>
    <property type="molecule type" value="Genomic_DNA"/>
</dbReference>
<dbReference type="InterPro" id="IPR045239">
    <property type="entry name" value="bHLH95_bHLH"/>
</dbReference>
<reference evidence="10" key="2">
    <citation type="submission" date="2023-04" db="EMBL/GenBank/DDBJ databases">
        <authorList>
            <person name="Bruccoleri R.E."/>
            <person name="Oakeley E.J."/>
            <person name="Faust A.-M."/>
            <person name="Dessus-Babus S."/>
            <person name="Altorfer M."/>
            <person name="Burckhardt D."/>
            <person name="Oertli M."/>
            <person name="Naumann U."/>
            <person name="Petersen F."/>
            <person name="Wong J."/>
        </authorList>
    </citation>
    <scope>NUCLEOTIDE SEQUENCE</scope>
    <source>
        <strain evidence="10">GSM-AAB239-AS_SAM_17_03QT</strain>
        <tissue evidence="10">Leaf</tissue>
    </source>
</reference>
<dbReference type="GO" id="GO:0005634">
    <property type="term" value="C:nucleus"/>
    <property type="evidence" value="ECO:0007669"/>
    <property type="project" value="UniProtKB-SubCell"/>
</dbReference>
<name>A0AAX6E5X8_IRIPA</name>
<dbReference type="PANTHER" id="PTHR16223">
    <property type="entry name" value="TRANSCRIPTION FACTOR BHLH83-RELATED"/>
    <property type="match status" value="1"/>
</dbReference>
<dbReference type="GO" id="GO:0000978">
    <property type="term" value="F:RNA polymerase II cis-regulatory region sequence-specific DNA binding"/>
    <property type="evidence" value="ECO:0007669"/>
    <property type="project" value="TreeGrafter"/>
</dbReference>
<keyword evidence="11" id="KW-1185">Reference proteome</keyword>
<evidence type="ECO:0000259" key="9">
    <source>
        <dbReference type="PROSITE" id="PS50888"/>
    </source>
</evidence>
<dbReference type="CDD" id="cd11393">
    <property type="entry name" value="bHLH_AtbHLH_like"/>
    <property type="match status" value="1"/>
</dbReference>
<evidence type="ECO:0000256" key="3">
    <source>
        <dbReference type="ARBA" id="ARBA00011738"/>
    </source>
</evidence>
<sequence>MMEPSSNLNLDLLHHPHQHEDFHGSSSSSPAPPFHFASTSTRTHEYWNQHLLLNSGDHDQFMPANNGVHSTGFMIRPSRDMPMVPDLGIFQWPAAATDQQGYNMIMMNLQSQDQQLVSRSVKEELSGPFARLAGVDRLQDYRLMMPPPSPRPDLLGFDPVGSLGSFGTRGSFVGTANISGGSDRLPMPYSDPMVMDAQALDLSASARFRRTLCAQPTMDDMALLREDLAYGLGQLQPPAGAQHASLSQNKISRSPVRANGNGLEYKANQSVAKKPRLESRGATFTPFKVRKEKLGDRIAALQQLVAPFGKTDTASVLMEAIGYIKFLQDQVETLSVPYMRSSNNKKMRTSEETSTGEREEPKLDLRSRGLCLVPLSCTSYVTNENEGVWSPPNYRGGT</sequence>
<keyword evidence="7" id="KW-0539">Nucleus</keyword>
<evidence type="ECO:0000313" key="11">
    <source>
        <dbReference type="Proteomes" id="UP001140949"/>
    </source>
</evidence>
<protein>
    <submittedName>
        <fullName evidence="10">Transcription factor bHLH110</fullName>
    </submittedName>
</protein>
<comment type="similarity">
    <text evidence="2">Belongs to the bHLH protein family.</text>
</comment>
<dbReference type="GO" id="GO:0046983">
    <property type="term" value="F:protein dimerization activity"/>
    <property type="evidence" value="ECO:0007669"/>
    <property type="project" value="InterPro"/>
</dbReference>
<dbReference type="InterPro" id="IPR011598">
    <property type="entry name" value="bHLH_dom"/>
</dbReference>
<comment type="caution">
    <text evidence="10">The sequence shown here is derived from an EMBL/GenBank/DDBJ whole genome shotgun (WGS) entry which is preliminary data.</text>
</comment>
<feature type="compositionally biased region" description="Low complexity" evidence="8">
    <location>
        <begin position="24"/>
        <end position="37"/>
    </location>
</feature>
<dbReference type="InterPro" id="IPR036638">
    <property type="entry name" value="HLH_DNA-bd_sf"/>
</dbReference>
<feature type="region of interest" description="Disordered" evidence="8">
    <location>
        <begin position="342"/>
        <end position="363"/>
    </location>
</feature>
<keyword evidence="5" id="KW-0238">DNA-binding</keyword>
<dbReference type="PROSITE" id="PS50888">
    <property type="entry name" value="BHLH"/>
    <property type="match status" value="1"/>
</dbReference>